<feature type="region of interest" description="Disordered" evidence="2">
    <location>
        <begin position="782"/>
        <end position="827"/>
    </location>
</feature>
<feature type="compositionally biased region" description="Polar residues" evidence="2">
    <location>
        <begin position="655"/>
        <end position="665"/>
    </location>
</feature>
<proteinExistence type="predicted"/>
<evidence type="ECO:0000313" key="3">
    <source>
        <dbReference type="EMBL" id="CDW74462.1"/>
    </source>
</evidence>
<organism evidence="3 4">
    <name type="scientific">Stylonychia lemnae</name>
    <name type="common">Ciliate</name>
    <dbReference type="NCBI Taxonomy" id="5949"/>
    <lineage>
        <taxon>Eukaryota</taxon>
        <taxon>Sar</taxon>
        <taxon>Alveolata</taxon>
        <taxon>Ciliophora</taxon>
        <taxon>Intramacronucleata</taxon>
        <taxon>Spirotrichea</taxon>
        <taxon>Stichotrichia</taxon>
        <taxon>Sporadotrichida</taxon>
        <taxon>Oxytrichidae</taxon>
        <taxon>Stylonychinae</taxon>
        <taxon>Stylonychia</taxon>
    </lineage>
</organism>
<feature type="compositionally biased region" description="Low complexity" evidence="2">
    <location>
        <begin position="783"/>
        <end position="792"/>
    </location>
</feature>
<dbReference type="PANTHER" id="PTHR23353">
    <property type="entry name" value="RAB-GAP/TBC-RELATED"/>
    <property type="match status" value="1"/>
</dbReference>
<feature type="region of interest" description="Disordered" evidence="2">
    <location>
        <begin position="606"/>
        <end position="665"/>
    </location>
</feature>
<name>A0A077ZXY6_STYLE</name>
<dbReference type="Proteomes" id="UP000039865">
    <property type="component" value="Unassembled WGS sequence"/>
</dbReference>
<gene>
    <name evidence="3" type="primary">Contig3773.g167</name>
    <name evidence="3" type="ORF">STYLEM_3442</name>
</gene>
<dbReference type="PANTHER" id="PTHR23353:SF23">
    <property type="entry name" value="PROTEIN HAIRLESS"/>
    <property type="match status" value="1"/>
</dbReference>
<feature type="compositionally biased region" description="Polar residues" evidence="2">
    <location>
        <begin position="814"/>
        <end position="827"/>
    </location>
</feature>
<feature type="compositionally biased region" description="Polar residues" evidence="2">
    <location>
        <begin position="710"/>
        <end position="730"/>
    </location>
</feature>
<dbReference type="AlphaFoldDB" id="A0A077ZXY6"/>
<dbReference type="InterPro" id="IPR053019">
    <property type="entry name" value="GATA_zinc_finger"/>
</dbReference>
<feature type="coiled-coil region" evidence="1">
    <location>
        <begin position="228"/>
        <end position="392"/>
    </location>
</feature>
<evidence type="ECO:0000256" key="2">
    <source>
        <dbReference type="SAM" id="MobiDB-lite"/>
    </source>
</evidence>
<dbReference type="OrthoDB" id="10691978at2759"/>
<evidence type="ECO:0000256" key="1">
    <source>
        <dbReference type="SAM" id="Coils"/>
    </source>
</evidence>
<dbReference type="EMBL" id="CCKQ01003339">
    <property type="protein sequence ID" value="CDW74462.1"/>
    <property type="molecule type" value="Genomic_DNA"/>
</dbReference>
<feature type="compositionally biased region" description="Low complexity" evidence="2">
    <location>
        <begin position="799"/>
        <end position="813"/>
    </location>
</feature>
<dbReference type="InParanoid" id="A0A077ZXY6"/>
<keyword evidence="1" id="KW-0175">Coiled coil</keyword>
<protein>
    <submittedName>
        <fullName evidence="3">Uncharacterized protein</fullName>
    </submittedName>
</protein>
<feature type="compositionally biased region" description="Polar residues" evidence="2">
    <location>
        <begin position="612"/>
        <end position="621"/>
    </location>
</feature>
<feature type="region of interest" description="Disordered" evidence="2">
    <location>
        <begin position="709"/>
        <end position="743"/>
    </location>
</feature>
<feature type="compositionally biased region" description="Basic and acidic residues" evidence="2">
    <location>
        <begin position="731"/>
        <end position="740"/>
    </location>
</feature>
<reference evidence="3 4" key="1">
    <citation type="submission" date="2014-06" db="EMBL/GenBank/DDBJ databases">
        <authorList>
            <person name="Swart Estienne"/>
        </authorList>
    </citation>
    <scope>NUCLEOTIDE SEQUENCE [LARGE SCALE GENOMIC DNA]</scope>
    <source>
        <strain evidence="3 4">130c</strain>
    </source>
</reference>
<accession>A0A077ZXY6</accession>
<keyword evidence="4" id="KW-1185">Reference proteome</keyword>
<feature type="compositionally biased region" description="Acidic residues" evidence="2">
    <location>
        <begin position="622"/>
        <end position="641"/>
    </location>
</feature>
<evidence type="ECO:0000313" key="4">
    <source>
        <dbReference type="Proteomes" id="UP000039865"/>
    </source>
</evidence>
<sequence>MFYEHRKTSDSLDESYQVDHKYSITDNQLDETDINTNSRSPDFLKVQADIVYDSGFDYPKSNRKHNSNQYFLRDSKESIQHIQQDTKNHYRNLTILKNQNNVQSIAVNMGSGVIGTGGFSGGGFDHDLECEETDFKYLDEVIFKVKEGLEQQYQLSDYIEALLQEINIEINEEWEAIIAEAKENYKTHKKLIDISCKQYFLIPQSTLAFLLERTQVSVTEGKGLQALNNNLLKEISRVKEQNDFLVEELKGLQVKNKNQNEALRQQDKTIQSMNEQIQYQLDMIRKLEKDSIVSNPSSARNSLLKPGEYPDFQNQLNEKNKKIEEIEQYLSEQTSNYHSEVYKNQNLQALLKKQKEENSLLKDQIEQLQYFMEEKDDRIIEIEGQYRMIEEQLTRKEYEIKNMVTNVNQSSGMMMRPYNKIQMSIDNLPKFQHHHQNSIQDLSQSYQSNIENTVGHRRKVFNLCGSSQKWSQELETAVNKLKSTKNSFMQRSFIVQQSIKEITRAHHKRMQTITSNEVRNSYSNFDIQQENSELINSPEFNKRQNKTLMGQDYIIKVSESKDESNPSNNTNTHVLRIEDFSPNYKSSNKVDFLKVYQSEESKFDINDHISPRKSNPYSNFNEDGEDEVDEEDDEQLEDEDVVNLNTARKSKSSKNKTNQLSTQKSNLIGINESQLMEFGDNSNNLGATYADQSNFDYAEKIDESKASIKFNRNQKQQSQNERNQGSSATTKDTKELRDQLNESPNSLRVLPQIVTVNNYNINQKIDINNFLSDVQNYGSFQQNLTNNTNNNTFDKKSQRNTTKQNKNQNNTSKINLKSNKQQNDKNTTLNESVILKNRKVLESLQSFGIKQAKNMKASPKQQMEEIKLDFYKDQISGLQIGNQLSEKSFRSIKQNYSDLNLMTVDAEDIEDVQRTYLISQLEQNNERSMLVQEAVNSKICIEDINQRISKMQKDALLEYFIITVLAFIMKHPKRTSLLEIDKLKLYQSAIKNNIPFYKWNRWIEKKMIEIYHERKRVKNAQLRTTFFDPKSWFGKLKKNQSQDYQVIEDFYKSK</sequence>